<dbReference type="Pfam" id="PF00005">
    <property type="entry name" value="ABC_tran"/>
    <property type="match status" value="1"/>
</dbReference>
<dbReference type="GO" id="GO:0005524">
    <property type="term" value="F:ATP binding"/>
    <property type="evidence" value="ECO:0007669"/>
    <property type="project" value="UniProtKB-KW"/>
</dbReference>
<evidence type="ECO:0000259" key="4">
    <source>
        <dbReference type="PROSITE" id="PS50893"/>
    </source>
</evidence>
<dbReference type="InterPro" id="IPR027417">
    <property type="entry name" value="P-loop_NTPase"/>
</dbReference>
<evidence type="ECO:0000313" key="5">
    <source>
        <dbReference type="EMBL" id="MST74284.1"/>
    </source>
</evidence>
<name>A0A6L5YP54_9FIRM</name>
<dbReference type="InterPro" id="IPR003439">
    <property type="entry name" value="ABC_transporter-like_ATP-bd"/>
</dbReference>
<proteinExistence type="predicted"/>
<evidence type="ECO:0000256" key="2">
    <source>
        <dbReference type="ARBA" id="ARBA00022741"/>
    </source>
</evidence>
<dbReference type="SUPFAM" id="SSF52540">
    <property type="entry name" value="P-loop containing nucleoside triphosphate hydrolases"/>
    <property type="match status" value="1"/>
</dbReference>
<dbReference type="AlphaFoldDB" id="A0A6L5YP54"/>
<dbReference type="CDD" id="cd03230">
    <property type="entry name" value="ABC_DR_subfamily_A"/>
    <property type="match status" value="1"/>
</dbReference>
<reference evidence="5 6" key="1">
    <citation type="submission" date="2019-08" db="EMBL/GenBank/DDBJ databases">
        <title>In-depth cultivation of the pig gut microbiome towards novel bacterial diversity and tailored functional studies.</title>
        <authorList>
            <person name="Wylensek D."/>
            <person name="Hitch T.C.A."/>
            <person name="Clavel T."/>
        </authorList>
    </citation>
    <scope>NUCLEOTIDE SEQUENCE [LARGE SCALE GENOMIC DNA]</scope>
    <source>
        <strain evidence="5 6">MUC/MUC-530-WT-4D</strain>
    </source>
</reference>
<dbReference type="PANTHER" id="PTHR42939:SF3">
    <property type="entry name" value="ABC TRANSPORTER ATP-BINDING COMPONENT"/>
    <property type="match status" value="1"/>
</dbReference>
<dbReference type="InterPro" id="IPR003593">
    <property type="entry name" value="AAA+_ATPase"/>
</dbReference>
<accession>A0A6L5YP54</accession>
<dbReference type="Proteomes" id="UP000474024">
    <property type="component" value="Unassembled WGS sequence"/>
</dbReference>
<feature type="domain" description="ABC transporter" evidence="4">
    <location>
        <begin position="16"/>
        <end position="244"/>
    </location>
</feature>
<dbReference type="PANTHER" id="PTHR42939">
    <property type="entry name" value="ABC TRANSPORTER ATP-BINDING PROTEIN ALBC-RELATED"/>
    <property type="match status" value="1"/>
</dbReference>
<evidence type="ECO:0000256" key="1">
    <source>
        <dbReference type="ARBA" id="ARBA00022448"/>
    </source>
</evidence>
<dbReference type="InterPro" id="IPR051782">
    <property type="entry name" value="ABC_Transporter_VariousFunc"/>
</dbReference>
<dbReference type="Gene3D" id="3.40.50.300">
    <property type="entry name" value="P-loop containing nucleotide triphosphate hydrolases"/>
    <property type="match status" value="1"/>
</dbReference>
<comment type="caution">
    <text evidence="5">The sequence shown here is derived from an EMBL/GenBank/DDBJ whole genome shotgun (WGS) entry which is preliminary data.</text>
</comment>
<dbReference type="PROSITE" id="PS50893">
    <property type="entry name" value="ABC_TRANSPORTER_2"/>
    <property type="match status" value="1"/>
</dbReference>
<dbReference type="EMBL" id="VUNI01000005">
    <property type="protein sequence ID" value="MST74284.1"/>
    <property type="molecule type" value="Genomic_DNA"/>
</dbReference>
<dbReference type="GO" id="GO:0016887">
    <property type="term" value="F:ATP hydrolysis activity"/>
    <property type="evidence" value="ECO:0007669"/>
    <property type="project" value="InterPro"/>
</dbReference>
<keyword evidence="1" id="KW-0813">Transport</keyword>
<gene>
    <name evidence="5" type="ORF">FYJ75_04430</name>
</gene>
<keyword evidence="3 5" id="KW-0067">ATP-binding</keyword>
<keyword evidence="6" id="KW-1185">Reference proteome</keyword>
<protein>
    <submittedName>
        <fullName evidence="5">ABC transporter ATP-binding protein</fullName>
    </submittedName>
</protein>
<keyword evidence="2" id="KW-0547">Nucleotide-binding</keyword>
<evidence type="ECO:0000256" key="3">
    <source>
        <dbReference type="ARBA" id="ARBA00022840"/>
    </source>
</evidence>
<organism evidence="5 6">
    <name type="scientific">Roseburia porci</name>
    <dbReference type="NCBI Taxonomy" id="2605790"/>
    <lineage>
        <taxon>Bacteria</taxon>
        <taxon>Bacillati</taxon>
        <taxon>Bacillota</taxon>
        <taxon>Clostridia</taxon>
        <taxon>Lachnospirales</taxon>
        <taxon>Lachnospiraceae</taxon>
        <taxon>Roseburia</taxon>
    </lineage>
</organism>
<evidence type="ECO:0000313" key="6">
    <source>
        <dbReference type="Proteomes" id="UP000474024"/>
    </source>
</evidence>
<dbReference type="SMART" id="SM00382">
    <property type="entry name" value="AAA"/>
    <property type="match status" value="1"/>
</dbReference>
<sequence length="247" mass="28834">MLYYLELEVEKGCENMTELELQKIYQRAGNFFLKDINFSMEKGSVTALIGRSGAGKSTLIRLIAQAEIPEVGKILYEGREMYEDEKNIRSRLSVVYDKPNFNMELKAGRLAEKIKKIEPDFSMDMFQKYMEIAQLDRSIKIKQYSTGMQKKYMLILALCRQPELLLMDEPTSAVDPVSREEMLQMIRDYRSWQNVTILFSTHNYEDIEAIADHVMLLRKGELIYHQSKDEVAKEFADKEQILKELGE</sequence>